<dbReference type="KEGG" id="shx:MS3_00003658"/>
<keyword evidence="4" id="KW-1185">Reference proteome</keyword>
<gene>
    <name evidence="3" type="ORF">MS3_00003658</name>
</gene>
<organism evidence="3 4">
    <name type="scientific">Schistosoma haematobium</name>
    <name type="common">Blood fluke</name>
    <dbReference type="NCBI Taxonomy" id="6185"/>
    <lineage>
        <taxon>Eukaryota</taxon>
        <taxon>Metazoa</taxon>
        <taxon>Spiralia</taxon>
        <taxon>Lophotrochozoa</taxon>
        <taxon>Platyhelminthes</taxon>
        <taxon>Trematoda</taxon>
        <taxon>Digenea</taxon>
        <taxon>Strigeidida</taxon>
        <taxon>Schistosomatoidea</taxon>
        <taxon>Schistosomatidae</taxon>
        <taxon>Schistosoma</taxon>
    </lineage>
</organism>
<evidence type="ECO:0000313" key="3">
    <source>
        <dbReference type="EMBL" id="KAH9594072.1"/>
    </source>
</evidence>
<reference evidence="3" key="4">
    <citation type="journal article" date="2022" name="PLoS Pathog.">
        <title>Chromosome-level genome of Schistosoma haematobium underpins genome-wide explorations of molecular variation.</title>
        <authorList>
            <person name="Stroehlein A.J."/>
            <person name="Korhonen P.K."/>
            <person name="Lee V.V."/>
            <person name="Ralph S.A."/>
            <person name="Mentink-Kane M."/>
            <person name="You H."/>
            <person name="McManus D.P."/>
            <person name="Tchuente L.T."/>
            <person name="Stothard J.R."/>
            <person name="Kaur P."/>
            <person name="Dudchenko O."/>
            <person name="Aiden E.L."/>
            <person name="Yang B."/>
            <person name="Yang H."/>
            <person name="Emery A.M."/>
            <person name="Webster B.L."/>
            <person name="Brindley P.J."/>
            <person name="Rollinson D."/>
            <person name="Chang B.C.H."/>
            <person name="Gasser R.B."/>
            <person name="Young N.D."/>
        </authorList>
    </citation>
    <scope>NUCLEOTIDE SEQUENCE</scope>
</reference>
<reference evidence="3" key="1">
    <citation type="journal article" date="2012" name="Nat. Genet.">
        <title>Whole-genome sequence of Schistosoma haematobium.</title>
        <authorList>
            <person name="Young N.D."/>
            <person name="Jex A.R."/>
            <person name="Li B."/>
            <person name="Liu S."/>
            <person name="Yang L."/>
            <person name="Xiong Z."/>
            <person name="Li Y."/>
            <person name="Cantacessi C."/>
            <person name="Hall R.S."/>
            <person name="Xu X."/>
            <person name="Chen F."/>
            <person name="Wu X."/>
            <person name="Zerlotini A."/>
            <person name="Oliveira G."/>
            <person name="Hofmann A."/>
            <person name="Zhang G."/>
            <person name="Fang X."/>
            <person name="Kang Y."/>
            <person name="Campbell B.E."/>
            <person name="Loukas A."/>
            <person name="Ranganathan S."/>
            <person name="Rollinson D."/>
            <person name="Rinaldi G."/>
            <person name="Brindley P.J."/>
            <person name="Yang H."/>
            <person name="Wang J."/>
            <person name="Wang J."/>
            <person name="Gasser R.B."/>
        </authorList>
    </citation>
    <scope>NUCLEOTIDE SEQUENCE</scope>
</reference>
<sequence length="152" mass="17038">MLVYCLCFKIGITFTDYLTQNYIMSQMKLIIVALLSLVLFQGVKTEENEDDINTTGCRLSGLVGQEPGARLIGPGFESRELRDHGCALLRGLILGRNGRPMLPEIIEYVRIRNIDDPEDLSTCVDNSKNKNKDGKNKEKQTTHDNGSSKKQC</sequence>
<feature type="chain" id="PRO_5043523404" evidence="2">
    <location>
        <begin position="46"/>
        <end position="152"/>
    </location>
</feature>
<accession>A0A6A5D8J4</accession>
<protein>
    <submittedName>
        <fullName evidence="3">Uncharacterized protein</fullName>
    </submittedName>
</protein>
<feature type="compositionally biased region" description="Polar residues" evidence="1">
    <location>
        <begin position="143"/>
        <end position="152"/>
    </location>
</feature>
<evidence type="ECO:0000256" key="2">
    <source>
        <dbReference type="SAM" id="SignalP"/>
    </source>
</evidence>
<dbReference type="AlphaFoldDB" id="A0A6A5D8J4"/>
<feature type="compositionally biased region" description="Basic and acidic residues" evidence="1">
    <location>
        <begin position="127"/>
        <end position="142"/>
    </location>
</feature>
<dbReference type="GeneID" id="24596007"/>
<dbReference type="CTD" id="24596007"/>
<evidence type="ECO:0000313" key="4">
    <source>
        <dbReference type="Proteomes" id="UP000471633"/>
    </source>
</evidence>
<evidence type="ECO:0000256" key="1">
    <source>
        <dbReference type="SAM" id="MobiDB-lite"/>
    </source>
</evidence>
<comment type="caution">
    <text evidence="3">The sequence shown here is derived from an EMBL/GenBank/DDBJ whole genome shotgun (WGS) entry which is preliminary data.</text>
</comment>
<keyword evidence="2" id="KW-0732">Signal</keyword>
<dbReference type="RefSeq" id="XP_035586005.1">
    <property type="nucleotide sequence ID" value="XM_035732701.1"/>
</dbReference>
<proteinExistence type="predicted"/>
<dbReference type="Proteomes" id="UP000471633">
    <property type="component" value="Unassembled WGS sequence"/>
</dbReference>
<feature type="signal peptide" evidence="2">
    <location>
        <begin position="1"/>
        <end position="45"/>
    </location>
</feature>
<feature type="region of interest" description="Disordered" evidence="1">
    <location>
        <begin position="120"/>
        <end position="152"/>
    </location>
</feature>
<name>A0A6A5D8J4_SCHHA</name>
<reference evidence="3" key="2">
    <citation type="journal article" date="2019" name="Gigascience">
        <title>High-quality Schistosoma haematobium genome achieved by single-molecule and long-range sequencing.</title>
        <authorList>
            <person name="Stroehlein A.J."/>
            <person name="Korhonen P.K."/>
            <person name="Chong T.M."/>
            <person name="Lim Y.L."/>
            <person name="Chan K.G."/>
            <person name="Webster B."/>
            <person name="Rollinson D."/>
            <person name="Brindley P.J."/>
            <person name="Gasser R.B."/>
            <person name="Young N.D."/>
        </authorList>
    </citation>
    <scope>NUCLEOTIDE SEQUENCE</scope>
</reference>
<dbReference type="EMBL" id="AMPZ03000001">
    <property type="protein sequence ID" value="KAH9594072.1"/>
    <property type="molecule type" value="Genomic_DNA"/>
</dbReference>
<reference evidence="3" key="3">
    <citation type="submission" date="2021-06" db="EMBL/GenBank/DDBJ databases">
        <title>Chromosome-level genome assembly for S. haematobium.</title>
        <authorList>
            <person name="Stroehlein A.J."/>
        </authorList>
    </citation>
    <scope>NUCLEOTIDE SEQUENCE</scope>
</reference>